<evidence type="ECO:0000259" key="4">
    <source>
        <dbReference type="Pfam" id="PF00884"/>
    </source>
</evidence>
<sequence length="155" mass="16820">MKTITKLISVVIFTLVAWQAQAADKTNILFIVSDDTGYGDLGPYGGGEGRGMPTPSIDQLANEGMTFFSFYAQPSCTPGRAAMQTGRIPNRSGMTTVAFQGQGGGLPKEEWTLGSVLKKAGYKTYFTGKWHLGEADYALPNAQGYDEMRYVGLYH</sequence>
<dbReference type="Proteomes" id="UP001163739">
    <property type="component" value="Chromosome"/>
</dbReference>
<feature type="chain" id="PRO_5045426030" evidence="3">
    <location>
        <begin position="23"/>
        <end position="155"/>
    </location>
</feature>
<name>A0ABY6N2T5_9ALTE</name>
<dbReference type="Pfam" id="PF00884">
    <property type="entry name" value="Sulfatase"/>
    <property type="match status" value="1"/>
</dbReference>
<evidence type="ECO:0000256" key="1">
    <source>
        <dbReference type="ARBA" id="ARBA00008779"/>
    </source>
</evidence>
<comment type="similarity">
    <text evidence="1">Belongs to the sulfatase family.</text>
</comment>
<dbReference type="PANTHER" id="PTHR42693">
    <property type="entry name" value="ARYLSULFATASE FAMILY MEMBER"/>
    <property type="match status" value="1"/>
</dbReference>
<keyword evidence="6" id="KW-1185">Reference proteome</keyword>
<accession>A0ABY6N2T5</accession>
<proteinExistence type="inferred from homology"/>
<feature type="domain" description="Sulfatase N-terminal" evidence="4">
    <location>
        <begin position="27"/>
        <end position="148"/>
    </location>
</feature>
<protein>
    <submittedName>
        <fullName evidence="5">Sulfatase-like hydrolase/transferase</fullName>
    </submittedName>
</protein>
<feature type="signal peptide" evidence="3">
    <location>
        <begin position="1"/>
        <end position="22"/>
    </location>
</feature>
<dbReference type="InterPro" id="IPR000917">
    <property type="entry name" value="Sulfatase_N"/>
</dbReference>
<evidence type="ECO:0000256" key="2">
    <source>
        <dbReference type="ARBA" id="ARBA00022801"/>
    </source>
</evidence>
<dbReference type="PANTHER" id="PTHR42693:SF53">
    <property type="entry name" value="ENDO-4-O-SULFATASE"/>
    <property type="match status" value="1"/>
</dbReference>
<dbReference type="RefSeq" id="WP_265047802.1">
    <property type="nucleotide sequence ID" value="NZ_CP100390.1"/>
</dbReference>
<evidence type="ECO:0000313" key="5">
    <source>
        <dbReference type="EMBL" id="UZE96317.1"/>
    </source>
</evidence>
<dbReference type="SUPFAM" id="SSF53649">
    <property type="entry name" value="Alkaline phosphatase-like"/>
    <property type="match status" value="1"/>
</dbReference>
<evidence type="ECO:0000313" key="6">
    <source>
        <dbReference type="Proteomes" id="UP001163739"/>
    </source>
</evidence>
<dbReference type="InterPro" id="IPR050738">
    <property type="entry name" value="Sulfatase"/>
</dbReference>
<evidence type="ECO:0000256" key="3">
    <source>
        <dbReference type="SAM" id="SignalP"/>
    </source>
</evidence>
<gene>
    <name evidence="5" type="ORF">NKI27_00815</name>
</gene>
<dbReference type="EMBL" id="CP100390">
    <property type="protein sequence ID" value="UZE96317.1"/>
    <property type="molecule type" value="Genomic_DNA"/>
</dbReference>
<dbReference type="Gene3D" id="3.40.720.10">
    <property type="entry name" value="Alkaline Phosphatase, subunit A"/>
    <property type="match status" value="1"/>
</dbReference>
<dbReference type="InterPro" id="IPR017850">
    <property type="entry name" value="Alkaline_phosphatase_core_sf"/>
</dbReference>
<keyword evidence="3" id="KW-0732">Signal</keyword>
<reference evidence="5" key="1">
    <citation type="submission" date="2022-06" db="EMBL/GenBank/DDBJ databases">
        <title>Alkalimarinus sp. nov., isolated from gut of a Alitta virens.</title>
        <authorList>
            <person name="Yang A.I."/>
            <person name="Shin N.-R."/>
        </authorList>
    </citation>
    <scope>NUCLEOTIDE SEQUENCE</scope>
    <source>
        <strain evidence="5">A2M4</strain>
    </source>
</reference>
<keyword evidence="2" id="KW-0378">Hydrolase</keyword>
<organism evidence="5 6">
    <name type="scientific">Alkalimarinus alittae</name>
    <dbReference type="NCBI Taxonomy" id="2961619"/>
    <lineage>
        <taxon>Bacteria</taxon>
        <taxon>Pseudomonadati</taxon>
        <taxon>Pseudomonadota</taxon>
        <taxon>Gammaproteobacteria</taxon>
        <taxon>Alteromonadales</taxon>
        <taxon>Alteromonadaceae</taxon>
        <taxon>Alkalimarinus</taxon>
    </lineage>
</organism>